<dbReference type="Pfam" id="PF07075">
    <property type="entry name" value="NamZ_N"/>
    <property type="match status" value="1"/>
</dbReference>
<feature type="domain" description="Peptidoglycan beta-N-acetylmuramidase NamZ C-terminal" evidence="2">
    <location>
        <begin position="251"/>
        <end position="390"/>
    </location>
</feature>
<dbReference type="EMBL" id="JAYGIM010000001">
    <property type="protein sequence ID" value="MEA5425480.1"/>
    <property type="molecule type" value="Genomic_DNA"/>
</dbReference>
<reference evidence="3 4" key="1">
    <citation type="submission" date="2023-12" db="EMBL/GenBank/DDBJ databases">
        <title>Novel species of the genus Arcicella isolated from rivers.</title>
        <authorList>
            <person name="Lu H."/>
        </authorList>
    </citation>
    <scope>NUCLEOTIDE SEQUENCE [LARGE SCALE GENOMIC DNA]</scope>
    <source>
        <strain evidence="3 4">DC25W</strain>
    </source>
</reference>
<dbReference type="InterPro" id="IPR008302">
    <property type="entry name" value="NamZ"/>
</dbReference>
<protein>
    <submittedName>
        <fullName evidence="3">DUF1343 domain-containing protein</fullName>
    </submittedName>
</protein>
<dbReference type="PANTHER" id="PTHR42915:SF1">
    <property type="entry name" value="PEPTIDOGLYCAN BETA-N-ACETYLMURAMIDASE NAMZ"/>
    <property type="match status" value="1"/>
</dbReference>
<evidence type="ECO:0000259" key="2">
    <source>
        <dbReference type="Pfam" id="PF20732"/>
    </source>
</evidence>
<evidence type="ECO:0000313" key="4">
    <source>
        <dbReference type="Proteomes" id="UP001302222"/>
    </source>
</evidence>
<proteinExistence type="predicted"/>
<evidence type="ECO:0000259" key="1">
    <source>
        <dbReference type="Pfam" id="PF07075"/>
    </source>
</evidence>
<feature type="domain" description="Peptidoglycan beta-N-acetylmuramidase NamZ N-terminal" evidence="1">
    <location>
        <begin position="49"/>
        <end position="248"/>
    </location>
</feature>
<dbReference type="Gene3D" id="3.90.1150.140">
    <property type="match status" value="1"/>
</dbReference>
<dbReference type="InterPro" id="IPR048502">
    <property type="entry name" value="NamZ_N"/>
</dbReference>
<organism evidence="3 4">
    <name type="scientific">Arcicella lustrica</name>
    <dbReference type="NCBI Taxonomy" id="2984196"/>
    <lineage>
        <taxon>Bacteria</taxon>
        <taxon>Pseudomonadati</taxon>
        <taxon>Bacteroidota</taxon>
        <taxon>Cytophagia</taxon>
        <taxon>Cytophagales</taxon>
        <taxon>Flectobacillaceae</taxon>
        <taxon>Arcicella</taxon>
    </lineage>
</organism>
<dbReference type="RefSeq" id="WP_323255726.1">
    <property type="nucleotide sequence ID" value="NZ_JAYGIM010000001.1"/>
</dbReference>
<comment type="caution">
    <text evidence="3">The sequence shown here is derived from an EMBL/GenBank/DDBJ whole genome shotgun (WGS) entry which is preliminary data.</text>
</comment>
<sequence length="392" mass="43001">MLHTTKIIFILTGFLLISCVSIQKNTTETLKTGAEQTALYLPMLKGKTVALVVNHTSVIGKTHLADSLIALGVKVKTIFAPEHGFRGTADAGEHVANGIDKKTGLPIVSLYGSNKKPSVAQLEGIDIVIFDIQDVGARFYTYTSTMHYVMEACAETGKTILVLDRPNPMGHLVDGPVLDRKFASFVGLNPVPVVHGCTVGELAGMINQEGWLKDGVKANLKVIKCLNYKHSTPYTLPIAPSPNLPNLQSILLYPSICFFEGTEVSVGRGTDKQFQVIGSPNPANGNFTFTPVDKPGAKNPPQKDKLCYGLDLTQVDARKEGFTLKYVLDFYQKATDKTKFFTSIPSFDRLAGSDDLRKQIIAGKTEAEIRATWQKELEAYKVIRKKYLLYAE</sequence>
<evidence type="ECO:0000313" key="3">
    <source>
        <dbReference type="EMBL" id="MEA5425480.1"/>
    </source>
</evidence>
<dbReference type="PIRSF" id="PIRSF016719">
    <property type="entry name" value="UCP016719"/>
    <property type="match status" value="1"/>
</dbReference>
<accession>A0ABU5SDW3</accession>
<dbReference type="PANTHER" id="PTHR42915">
    <property type="entry name" value="HYPOTHETICAL 460 KDA PROTEIN IN FEUA-SIGW INTERGENIC REGION [PRECURSOR]"/>
    <property type="match status" value="1"/>
</dbReference>
<keyword evidence="4" id="KW-1185">Reference proteome</keyword>
<name>A0ABU5SDW3_9BACT</name>
<dbReference type="Pfam" id="PF20732">
    <property type="entry name" value="NamZ_C"/>
    <property type="match status" value="1"/>
</dbReference>
<dbReference type="Gene3D" id="3.40.50.12170">
    <property type="entry name" value="Uncharacterised protein PF07075, DUF1343"/>
    <property type="match status" value="1"/>
</dbReference>
<dbReference type="PROSITE" id="PS51257">
    <property type="entry name" value="PROKAR_LIPOPROTEIN"/>
    <property type="match status" value="1"/>
</dbReference>
<dbReference type="Proteomes" id="UP001302222">
    <property type="component" value="Unassembled WGS sequence"/>
</dbReference>
<dbReference type="InterPro" id="IPR048503">
    <property type="entry name" value="NamZ_C"/>
</dbReference>
<gene>
    <name evidence="3" type="ORF">VB798_02785</name>
</gene>